<dbReference type="AlphaFoldDB" id="A0A927RLK0"/>
<reference evidence="2" key="1">
    <citation type="submission" date="2020-10" db="EMBL/GenBank/DDBJ databases">
        <title>Sequencing the genomes of 1000 actinobacteria strains.</title>
        <authorList>
            <person name="Klenk H.-P."/>
        </authorList>
    </citation>
    <scope>NUCLEOTIDE SEQUENCE</scope>
    <source>
        <strain evidence="2">DSM 45354</strain>
    </source>
</reference>
<dbReference type="InterPro" id="IPR036188">
    <property type="entry name" value="FAD/NAD-bd_sf"/>
</dbReference>
<feature type="domain" description="Amine oxidase" evidence="1">
    <location>
        <begin position="15"/>
        <end position="410"/>
    </location>
</feature>
<evidence type="ECO:0000313" key="2">
    <source>
        <dbReference type="EMBL" id="MBE1609286.1"/>
    </source>
</evidence>
<dbReference type="Gene3D" id="3.50.50.60">
    <property type="entry name" value="FAD/NAD(P)-binding domain"/>
    <property type="match status" value="1"/>
</dbReference>
<dbReference type="GO" id="GO:0016491">
    <property type="term" value="F:oxidoreductase activity"/>
    <property type="evidence" value="ECO:0007669"/>
    <property type="project" value="InterPro"/>
</dbReference>
<dbReference type="Proteomes" id="UP000638648">
    <property type="component" value="Unassembled WGS sequence"/>
</dbReference>
<organism evidence="2 3">
    <name type="scientific">Actinopolymorpha pittospori</name>
    <dbReference type="NCBI Taxonomy" id="648752"/>
    <lineage>
        <taxon>Bacteria</taxon>
        <taxon>Bacillati</taxon>
        <taxon>Actinomycetota</taxon>
        <taxon>Actinomycetes</taxon>
        <taxon>Propionibacteriales</taxon>
        <taxon>Actinopolymorphaceae</taxon>
        <taxon>Actinopolymorpha</taxon>
    </lineage>
</organism>
<evidence type="ECO:0000259" key="1">
    <source>
        <dbReference type="Pfam" id="PF01593"/>
    </source>
</evidence>
<dbReference type="EMBL" id="JADBEM010000001">
    <property type="protein sequence ID" value="MBE1609286.1"/>
    <property type="molecule type" value="Genomic_DNA"/>
</dbReference>
<dbReference type="PANTHER" id="PTHR42841">
    <property type="entry name" value="AMINE OXIDASE"/>
    <property type="match status" value="1"/>
</dbReference>
<gene>
    <name evidence="2" type="ORF">HEB94_006134</name>
</gene>
<dbReference type="PRINTS" id="PR00419">
    <property type="entry name" value="ADXRDTASE"/>
</dbReference>
<dbReference type="InterPro" id="IPR002937">
    <property type="entry name" value="Amino_oxidase"/>
</dbReference>
<dbReference type="SUPFAM" id="SSF51905">
    <property type="entry name" value="FAD/NAD(P)-binding domain"/>
    <property type="match status" value="1"/>
</dbReference>
<accession>A0A927RLK0</accession>
<dbReference type="Pfam" id="PF01593">
    <property type="entry name" value="Amino_oxidase"/>
    <property type="match status" value="1"/>
</dbReference>
<dbReference type="RefSeq" id="WP_202896625.1">
    <property type="nucleotide sequence ID" value="NZ_BAABJL010000142.1"/>
</dbReference>
<sequence>MAGTDVDVAVVGAGLAGLATAVDLTAANLTVVVFERGDRPGGRVATDRVDGFTLDRGFQVLNTSYPQVVRRLDLDALEPRSFSPGALVRYGHGLHRVADPRRSPGYLSSTLFSELLPWRSKVALAAYLAEVAVMPASRLREREETTAAEALRRRGLDGPPTERFLRPFLSGVLGEDGLETSSRFVDLVLRSFLRGRTVVPATGMSAIPEQLAARLPDGTVRYGTTVEQVGRGQVHHAGGTTRARAVVVATDPTGAGRLLPSMPVPAMRALTTCYHAAPVPPLAEPTLVLDAEERVVANSVVLTAAAPSYSPDERALVATSVLGPDRDGPPIREDVVRRRLAFLYGVPTDDWEHLRTVVVTHALPAATPPLGDLRRTVDLGDGMFVTGDHRDTPSIQGALASGTRTARAVLRSLA</sequence>
<name>A0A927RLK0_9ACTN</name>
<keyword evidence="3" id="KW-1185">Reference proteome</keyword>
<evidence type="ECO:0000313" key="3">
    <source>
        <dbReference type="Proteomes" id="UP000638648"/>
    </source>
</evidence>
<proteinExistence type="predicted"/>
<comment type="caution">
    <text evidence="2">The sequence shown here is derived from an EMBL/GenBank/DDBJ whole genome shotgun (WGS) entry which is preliminary data.</text>
</comment>
<protein>
    <submittedName>
        <fullName evidence="2">Glycine/D-amino acid oxidase-like deaminating enzyme</fullName>
    </submittedName>
</protein>